<dbReference type="AlphaFoldDB" id="A0A1E5W306"/>
<dbReference type="EMBL" id="LWDX02022713">
    <property type="protein sequence ID" value="OEL31773.1"/>
    <property type="molecule type" value="Genomic_DNA"/>
</dbReference>
<organism evidence="2 3">
    <name type="scientific">Dichanthelium oligosanthes</name>
    <dbReference type="NCBI Taxonomy" id="888268"/>
    <lineage>
        <taxon>Eukaryota</taxon>
        <taxon>Viridiplantae</taxon>
        <taxon>Streptophyta</taxon>
        <taxon>Embryophyta</taxon>
        <taxon>Tracheophyta</taxon>
        <taxon>Spermatophyta</taxon>
        <taxon>Magnoliopsida</taxon>
        <taxon>Liliopsida</taxon>
        <taxon>Poales</taxon>
        <taxon>Poaceae</taxon>
        <taxon>PACMAD clade</taxon>
        <taxon>Panicoideae</taxon>
        <taxon>Panicodae</taxon>
        <taxon>Paniceae</taxon>
        <taxon>Dichantheliinae</taxon>
        <taxon>Dichanthelium</taxon>
    </lineage>
</organism>
<protein>
    <submittedName>
        <fullName evidence="2">Uncharacterized protein</fullName>
    </submittedName>
</protein>
<evidence type="ECO:0000256" key="1">
    <source>
        <dbReference type="SAM" id="MobiDB-lite"/>
    </source>
</evidence>
<evidence type="ECO:0000313" key="3">
    <source>
        <dbReference type="Proteomes" id="UP000095767"/>
    </source>
</evidence>
<sequence>LHATDQIPANGESGACCLCRYMKEKVGPPELATAYVLCKGKGMHVISKWSSFPITNCSAGAYVLSVAPSSSKCLLLIIWQQRMQVCSTGHRLRRRVIPELGTGDLSSLHHQQSSRRGGSRHHDGTGPLCHTPIHSQDFGVCS</sequence>
<dbReference type="Proteomes" id="UP000095767">
    <property type="component" value="Unassembled WGS sequence"/>
</dbReference>
<feature type="non-terminal residue" evidence="2">
    <location>
        <position position="1"/>
    </location>
</feature>
<gene>
    <name evidence="2" type="ORF">BAE44_0007210</name>
</gene>
<comment type="caution">
    <text evidence="2">The sequence shown here is derived from an EMBL/GenBank/DDBJ whole genome shotgun (WGS) entry which is preliminary data.</text>
</comment>
<feature type="compositionally biased region" description="Polar residues" evidence="1">
    <location>
        <begin position="104"/>
        <end position="116"/>
    </location>
</feature>
<evidence type="ECO:0000313" key="2">
    <source>
        <dbReference type="EMBL" id="OEL31773.1"/>
    </source>
</evidence>
<dbReference type="STRING" id="888268.A0A1E5W306"/>
<accession>A0A1E5W306</accession>
<feature type="region of interest" description="Disordered" evidence="1">
    <location>
        <begin position="104"/>
        <end position="131"/>
    </location>
</feature>
<reference evidence="2 3" key="1">
    <citation type="submission" date="2016-09" db="EMBL/GenBank/DDBJ databases">
        <title>The draft genome of Dichanthelium oligosanthes: A C3 panicoid grass species.</title>
        <authorList>
            <person name="Studer A.J."/>
            <person name="Schnable J.C."/>
            <person name="Brutnell T.P."/>
        </authorList>
    </citation>
    <scope>NUCLEOTIDE SEQUENCE [LARGE SCALE GENOMIC DNA]</scope>
    <source>
        <strain evidence="3">cv. Kellogg 1175</strain>
        <tissue evidence="2">Leaf</tissue>
    </source>
</reference>
<dbReference type="OrthoDB" id="692088at2759"/>
<proteinExistence type="predicted"/>
<keyword evidence="3" id="KW-1185">Reference proteome</keyword>
<name>A0A1E5W306_9POAL</name>